<protein>
    <recommendedName>
        <fullName evidence="1">Winged helix-turn helix domain-containing protein</fullName>
    </recommendedName>
</protein>
<proteinExistence type="predicted"/>
<evidence type="ECO:0000313" key="3">
    <source>
        <dbReference type="Proteomes" id="UP000075324"/>
    </source>
</evidence>
<dbReference type="Pfam" id="PF13592">
    <property type="entry name" value="HTH_33"/>
    <property type="match status" value="1"/>
</dbReference>
<dbReference type="AlphaFoldDB" id="A0A150MEC9"/>
<evidence type="ECO:0000259" key="1">
    <source>
        <dbReference type="Pfam" id="PF13592"/>
    </source>
</evidence>
<name>A0A150MEC9_9BACL</name>
<comment type="caution">
    <text evidence="2">The sequence shown here is derived from an EMBL/GenBank/DDBJ whole genome shotgun (WGS) entry which is preliminary data.</text>
</comment>
<reference evidence="2 3" key="1">
    <citation type="submission" date="2016-01" db="EMBL/GenBank/DDBJ databases">
        <title>Draft Genome Sequences of Seven Thermophilic Sporeformers Isolated from Foods.</title>
        <authorList>
            <person name="Berendsen E.M."/>
            <person name="Wells-Bennik M.H."/>
            <person name="Krawcyk A.O."/>
            <person name="De Jong A."/>
            <person name="Holsappel S."/>
            <person name="Eijlander R.T."/>
            <person name="Kuipers O.P."/>
        </authorList>
    </citation>
    <scope>NUCLEOTIDE SEQUENCE [LARGE SCALE GENOMIC DNA]</scope>
    <source>
        <strain evidence="2 3">B4110</strain>
    </source>
</reference>
<gene>
    <name evidence="2" type="ORF">B4110_1413</name>
</gene>
<dbReference type="InterPro" id="IPR025959">
    <property type="entry name" value="Winged_HTH_dom"/>
</dbReference>
<sequence length="45" mass="5703">MLHRWEFRYTRPAYTLKRANPQKQKEFQQEMELIKKLVRQHGHHL</sequence>
<dbReference type="GeneID" id="94901469"/>
<dbReference type="EMBL" id="LQYW01000175">
    <property type="protein sequence ID" value="KYD22758.1"/>
    <property type="molecule type" value="Genomic_DNA"/>
</dbReference>
<evidence type="ECO:0000313" key="2">
    <source>
        <dbReference type="EMBL" id="KYD22758.1"/>
    </source>
</evidence>
<dbReference type="Proteomes" id="UP000075324">
    <property type="component" value="Unassembled WGS sequence"/>
</dbReference>
<accession>A0A150MEC9</accession>
<dbReference type="RefSeq" id="WP_235603734.1">
    <property type="nucleotide sequence ID" value="NZ_CP070511.1"/>
</dbReference>
<feature type="domain" description="Winged helix-turn helix" evidence="1">
    <location>
        <begin position="1"/>
        <end position="30"/>
    </location>
</feature>
<organism evidence="2 3">
    <name type="scientific">Parageobacillus toebii</name>
    <dbReference type="NCBI Taxonomy" id="153151"/>
    <lineage>
        <taxon>Bacteria</taxon>
        <taxon>Bacillati</taxon>
        <taxon>Bacillota</taxon>
        <taxon>Bacilli</taxon>
        <taxon>Bacillales</taxon>
        <taxon>Anoxybacillaceae</taxon>
        <taxon>Parageobacillus</taxon>
    </lineage>
</organism>